<sequence>MDARVIAVVDDDQGIRMALRSLLRSVGYTVQLFADGPSFLADADPTPPDCLVTDIQMPGMSGLDLQRAVRARYPHLPVIIVTAFPEEAIRKQAMADGARCFLSKPFDSEAILRCLTEALDETG</sequence>
<feature type="domain" description="Response regulatory" evidence="3">
    <location>
        <begin position="5"/>
        <end position="119"/>
    </location>
</feature>
<dbReference type="SUPFAM" id="SSF52172">
    <property type="entry name" value="CheY-like"/>
    <property type="match status" value="1"/>
</dbReference>
<reference evidence="4 5" key="1">
    <citation type="submission" date="2020-03" db="EMBL/GenBank/DDBJ databases">
        <title>Roseomonas stagni sp. nov., isolated from pond water in Japan.</title>
        <authorList>
            <person name="Furuhata K."/>
            <person name="Miyamoto H."/>
            <person name="Goto K."/>
        </authorList>
    </citation>
    <scope>NUCLEOTIDE SEQUENCE [LARGE SCALE GENOMIC DNA]</scope>
    <source>
        <strain evidence="4 5">PeD5</strain>
    </source>
</reference>
<comment type="caution">
    <text evidence="4">The sequence shown here is derived from an EMBL/GenBank/DDBJ whole genome shotgun (WGS) entry which is preliminary data.</text>
</comment>
<keyword evidence="5" id="KW-1185">Reference proteome</keyword>
<dbReference type="SMART" id="SM00448">
    <property type="entry name" value="REC"/>
    <property type="match status" value="1"/>
</dbReference>
<gene>
    <name evidence="4" type="ORF">G3576_29555</name>
</gene>
<organism evidence="4 5">
    <name type="scientific">Falsiroseomonas algicola</name>
    <dbReference type="NCBI Taxonomy" id="2716930"/>
    <lineage>
        <taxon>Bacteria</taxon>
        <taxon>Pseudomonadati</taxon>
        <taxon>Pseudomonadota</taxon>
        <taxon>Alphaproteobacteria</taxon>
        <taxon>Acetobacterales</taxon>
        <taxon>Roseomonadaceae</taxon>
        <taxon>Falsiroseomonas</taxon>
    </lineage>
</organism>
<feature type="modified residue" description="4-aspartylphosphate" evidence="2">
    <location>
        <position position="54"/>
    </location>
</feature>
<name>A0A6M1LXH0_9PROT</name>
<dbReference type="GO" id="GO:0000160">
    <property type="term" value="P:phosphorelay signal transduction system"/>
    <property type="evidence" value="ECO:0007669"/>
    <property type="project" value="InterPro"/>
</dbReference>
<dbReference type="RefSeq" id="WP_164698086.1">
    <property type="nucleotide sequence ID" value="NZ_JAAIKB010000026.1"/>
</dbReference>
<keyword evidence="1 2" id="KW-0597">Phosphoprotein</keyword>
<evidence type="ECO:0000259" key="3">
    <source>
        <dbReference type="PROSITE" id="PS50110"/>
    </source>
</evidence>
<dbReference type="PANTHER" id="PTHR44591:SF25">
    <property type="entry name" value="CHEMOTAXIS TWO-COMPONENT RESPONSE REGULATOR"/>
    <property type="match status" value="1"/>
</dbReference>
<dbReference type="EMBL" id="JAAIKB010000026">
    <property type="protein sequence ID" value="NGM24174.1"/>
    <property type="molecule type" value="Genomic_DNA"/>
</dbReference>
<dbReference type="Gene3D" id="3.40.50.2300">
    <property type="match status" value="1"/>
</dbReference>
<proteinExistence type="predicted"/>
<evidence type="ECO:0000313" key="5">
    <source>
        <dbReference type="Proteomes" id="UP000475385"/>
    </source>
</evidence>
<accession>A0A6M1LXH0</accession>
<dbReference type="PANTHER" id="PTHR44591">
    <property type="entry name" value="STRESS RESPONSE REGULATOR PROTEIN 1"/>
    <property type="match status" value="1"/>
</dbReference>
<dbReference type="Pfam" id="PF00072">
    <property type="entry name" value="Response_reg"/>
    <property type="match status" value="1"/>
</dbReference>
<evidence type="ECO:0000313" key="4">
    <source>
        <dbReference type="EMBL" id="NGM24174.1"/>
    </source>
</evidence>
<dbReference type="InterPro" id="IPR050595">
    <property type="entry name" value="Bact_response_regulator"/>
</dbReference>
<dbReference type="Proteomes" id="UP000475385">
    <property type="component" value="Unassembled WGS sequence"/>
</dbReference>
<evidence type="ECO:0000256" key="1">
    <source>
        <dbReference type="ARBA" id="ARBA00022553"/>
    </source>
</evidence>
<dbReference type="InterPro" id="IPR011006">
    <property type="entry name" value="CheY-like_superfamily"/>
</dbReference>
<protein>
    <submittedName>
        <fullName evidence="4">Response regulator</fullName>
    </submittedName>
</protein>
<dbReference type="InterPro" id="IPR001789">
    <property type="entry name" value="Sig_transdc_resp-reg_receiver"/>
</dbReference>
<evidence type="ECO:0000256" key="2">
    <source>
        <dbReference type="PROSITE-ProRule" id="PRU00169"/>
    </source>
</evidence>
<dbReference type="AlphaFoldDB" id="A0A6M1LXH0"/>
<dbReference type="PROSITE" id="PS50110">
    <property type="entry name" value="RESPONSE_REGULATORY"/>
    <property type="match status" value="1"/>
</dbReference>